<feature type="domain" description="Secretion system C-terminal sorting" evidence="1">
    <location>
        <begin position="234"/>
        <end position="308"/>
    </location>
</feature>
<dbReference type="NCBIfam" id="TIGR04183">
    <property type="entry name" value="Por_Secre_tail"/>
    <property type="match status" value="1"/>
</dbReference>
<dbReference type="InterPro" id="IPR026444">
    <property type="entry name" value="Secre_tail"/>
</dbReference>
<gene>
    <name evidence="2" type="ORF">ENG67_01385</name>
</gene>
<dbReference type="Pfam" id="PF18962">
    <property type="entry name" value="Por_Secre_tail"/>
    <property type="match status" value="1"/>
</dbReference>
<accession>A0A7C0X855</accession>
<dbReference type="Proteomes" id="UP000885931">
    <property type="component" value="Unassembled WGS sequence"/>
</dbReference>
<evidence type="ECO:0000313" key="2">
    <source>
        <dbReference type="EMBL" id="HDM89846.1"/>
    </source>
</evidence>
<proteinExistence type="predicted"/>
<organism evidence="2">
    <name type="scientific">candidate division WOR-3 bacterium</name>
    <dbReference type="NCBI Taxonomy" id="2052148"/>
    <lineage>
        <taxon>Bacteria</taxon>
        <taxon>Bacteria division WOR-3</taxon>
    </lineage>
</organism>
<reference evidence="2" key="1">
    <citation type="journal article" date="2020" name="mSystems">
        <title>Genome- and Community-Level Interaction Insights into Carbon Utilization and Element Cycling Functions of Hydrothermarchaeota in Hydrothermal Sediment.</title>
        <authorList>
            <person name="Zhou Z."/>
            <person name="Liu Y."/>
            <person name="Xu W."/>
            <person name="Pan J."/>
            <person name="Luo Z.H."/>
            <person name="Li M."/>
        </authorList>
    </citation>
    <scope>NUCLEOTIDE SEQUENCE [LARGE SCALE GENOMIC DNA]</scope>
    <source>
        <strain evidence="2">HyVt-237</strain>
    </source>
</reference>
<dbReference type="Gene3D" id="2.60.40.4070">
    <property type="match status" value="1"/>
</dbReference>
<protein>
    <submittedName>
        <fullName evidence="2">T9SS type A sorting domain-containing protein</fullName>
    </submittedName>
</protein>
<sequence>MWRKVIIGLIVVGVVWGLTPAEKYAMDSHGSSPLGNVSPPRILQGWNLVESQNFDDGAIPAGWEINDANGDQCTWVVVSEPTDPFTPGCWDGSPFLQYSDDECDTDSDDWIMTAIFSISNGDSTYLVYDFDFEELGSGSPIEYGDVMIGTSDDGVNWNWTVVVSYTEDMGENCDAMVGPVEVTGNYARWAFRYWEETPSNWAWGWYIDNVEVYHYTTEVGIAERTAGAFRSFSVYPNPAAGRTSISFALERDASVRLEVLDVAGRILETLENGYLTAGSYSFEVSENSGIYFVRLTVNGESKIERLVVVK</sequence>
<dbReference type="AlphaFoldDB" id="A0A7C0X855"/>
<name>A0A7C0X855_UNCW3</name>
<evidence type="ECO:0000259" key="1">
    <source>
        <dbReference type="Pfam" id="PF18962"/>
    </source>
</evidence>
<comment type="caution">
    <text evidence="2">The sequence shown here is derived from an EMBL/GenBank/DDBJ whole genome shotgun (WGS) entry which is preliminary data.</text>
</comment>
<dbReference type="EMBL" id="DRBW01000051">
    <property type="protein sequence ID" value="HDM89846.1"/>
    <property type="molecule type" value="Genomic_DNA"/>
</dbReference>
<dbReference type="Gene3D" id="2.60.120.200">
    <property type="match status" value="1"/>
</dbReference>